<dbReference type="EMBL" id="FN654369">
    <property type="protein sequence ID" value="CBY32748.1"/>
    <property type="molecule type" value="Genomic_DNA"/>
</dbReference>
<dbReference type="Proteomes" id="UP000011014">
    <property type="component" value="Unassembled WGS sequence"/>
</dbReference>
<name>E4YB11_OIKDI</name>
<feature type="disulfide bond" evidence="5">
    <location>
        <begin position="436"/>
        <end position="445"/>
    </location>
</feature>
<dbReference type="PROSITE" id="PS50026">
    <property type="entry name" value="EGF_3"/>
    <property type="match status" value="3"/>
</dbReference>
<dbReference type="GO" id="GO:0004252">
    <property type="term" value="F:serine-type endopeptidase activity"/>
    <property type="evidence" value="ECO:0007669"/>
    <property type="project" value="InterPro"/>
</dbReference>
<evidence type="ECO:0000256" key="4">
    <source>
        <dbReference type="ARBA" id="ARBA00024195"/>
    </source>
</evidence>
<dbReference type="GO" id="GO:0006508">
    <property type="term" value="P:proteolysis"/>
    <property type="evidence" value="ECO:0007669"/>
    <property type="project" value="InterPro"/>
</dbReference>
<proteinExistence type="inferred from homology"/>
<feature type="disulfide bond" evidence="5">
    <location>
        <begin position="395"/>
        <end position="404"/>
    </location>
</feature>
<reference evidence="8" key="1">
    <citation type="journal article" date="2010" name="Science">
        <title>Plasticity of animal genome architecture unmasked by rapid evolution of a pelagic tunicate.</title>
        <authorList>
            <person name="Denoeud F."/>
            <person name="Henriet S."/>
            <person name="Mungpakdee S."/>
            <person name="Aury J.M."/>
            <person name="Da Silva C."/>
            <person name="Brinkmann H."/>
            <person name="Mikhaleva J."/>
            <person name="Olsen L.C."/>
            <person name="Jubin C."/>
            <person name="Canestro C."/>
            <person name="Bouquet J.M."/>
            <person name="Danks G."/>
            <person name="Poulain J."/>
            <person name="Campsteijn C."/>
            <person name="Adamski M."/>
            <person name="Cross I."/>
            <person name="Yadetie F."/>
            <person name="Muffato M."/>
            <person name="Louis A."/>
            <person name="Butcher S."/>
            <person name="Tsagkogeorga G."/>
            <person name="Konrad A."/>
            <person name="Singh S."/>
            <person name="Jensen M.F."/>
            <person name="Cong E.H."/>
            <person name="Eikeseth-Otteraa H."/>
            <person name="Noel B."/>
            <person name="Anthouard V."/>
            <person name="Porcel B.M."/>
            <person name="Kachouri-Lafond R."/>
            <person name="Nishino A."/>
            <person name="Ugolini M."/>
            <person name="Chourrout P."/>
            <person name="Nishida H."/>
            <person name="Aasland R."/>
            <person name="Huzurbazar S."/>
            <person name="Westhof E."/>
            <person name="Delsuc F."/>
            <person name="Lehrach H."/>
            <person name="Reinhardt R."/>
            <person name="Weissenbach J."/>
            <person name="Roy S.W."/>
            <person name="Artiguenave F."/>
            <person name="Postlethwait J.H."/>
            <person name="Manak J.R."/>
            <person name="Thompson E.M."/>
            <person name="Jaillon O."/>
            <person name="Du Pasquier L."/>
            <person name="Boudinot P."/>
            <person name="Liberles D.A."/>
            <person name="Volff J.N."/>
            <person name="Philippe H."/>
            <person name="Lenhard B."/>
            <person name="Roest Crollius H."/>
            <person name="Wincker P."/>
            <person name="Chourrout D."/>
        </authorList>
    </citation>
    <scope>NUCLEOTIDE SEQUENCE [LARGE SCALE GENOMIC DNA]</scope>
</reference>
<organism evidence="8">
    <name type="scientific">Oikopleura dioica</name>
    <name type="common">Tunicate</name>
    <dbReference type="NCBI Taxonomy" id="34765"/>
    <lineage>
        <taxon>Eukaryota</taxon>
        <taxon>Metazoa</taxon>
        <taxon>Chordata</taxon>
        <taxon>Tunicata</taxon>
        <taxon>Appendicularia</taxon>
        <taxon>Copelata</taxon>
        <taxon>Oikopleuridae</taxon>
        <taxon>Oikopleura</taxon>
    </lineage>
</organism>
<dbReference type="PROSITE" id="PS50240">
    <property type="entry name" value="TRYPSIN_DOM"/>
    <property type="match status" value="1"/>
</dbReference>
<feature type="domain" description="EGF-like" evidence="6">
    <location>
        <begin position="448"/>
        <end position="484"/>
    </location>
</feature>
<dbReference type="Gene3D" id="2.10.25.10">
    <property type="entry name" value="Laminin"/>
    <property type="match status" value="2"/>
</dbReference>
<dbReference type="PROSITE" id="PS01186">
    <property type="entry name" value="EGF_2"/>
    <property type="match status" value="1"/>
</dbReference>
<feature type="disulfide bond" evidence="5">
    <location>
        <begin position="414"/>
        <end position="424"/>
    </location>
</feature>
<feature type="domain" description="EGF-like" evidence="6">
    <location>
        <begin position="368"/>
        <end position="405"/>
    </location>
</feature>
<evidence type="ECO:0000256" key="3">
    <source>
        <dbReference type="ARBA" id="ARBA00023157"/>
    </source>
</evidence>
<dbReference type="SMART" id="SM00020">
    <property type="entry name" value="Tryp_SPc"/>
    <property type="match status" value="1"/>
</dbReference>
<dbReference type="InterPro" id="IPR001254">
    <property type="entry name" value="Trypsin_dom"/>
</dbReference>
<dbReference type="CDD" id="cd00190">
    <property type="entry name" value="Tryp_SPc"/>
    <property type="match status" value="1"/>
</dbReference>
<dbReference type="GO" id="GO:0005509">
    <property type="term" value="F:calcium ion binding"/>
    <property type="evidence" value="ECO:0007669"/>
    <property type="project" value="InterPro"/>
</dbReference>
<dbReference type="InterPro" id="IPR001881">
    <property type="entry name" value="EGF-like_Ca-bd_dom"/>
</dbReference>
<comment type="similarity">
    <text evidence="4">Belongs to the peptidase S1 family. CLIP subfamily.</text>
</comment>
<dbReference type="SMART" id="SM00181">
    <property type="entry name" value="EGF"/>
    <property type="match status" value="3"/>
</dbReference>
<evidence type="ECO:0000256" key="1">
    <source>
        <dbReference type="ARBA" id="ARBA00004613"/>
    </source>
</evidence>
<gene>
    <name evidence="8" type="ORF">GSOID_T00032093001</name>
</gene>
<dbReference type="SMART" id="SM00179">
    <property type="entry name" value="EGF_CA"/>
    <property type="match status" value="2"/>
</dbReference>
<dbReference type="Pfam" id="PF00008">
    <property type="entry name" value="EGF"/>
    <property type="match status" value="1"/>
</dbReference>
<comment type="subcellular location">
    <subcellularLocation>
        <location evidence="1">Secreted</location>
    </subcellularLocation>
</comment>
<keyword evidence="3 5" id="KW-1015">Disulfide bond</keyword>
<dbReference type="PROSITE" id="PS00134">
    <property type="entry name" value="TRYPSIN_HIS"/>
    <property type="match status" value="1"/>
</dbReference>
<dbReference type="Pfam" id="PF00089">
    <property type="entry name" value="Trypsin"/>
    <property type="match status" value="1"/>
</dbReference>
<evidence type="ECO:0000313" key="8">
    <source>
        <dbReference type="EMBL" id="CBY32748.1"/>
    </source>
</evidence>
<evidence type="ECO:0000256" key="2">
    <source>
        <dbReference type="ARBA" id="ARBA00022525"/>
    </source>
</evidence>
<evidence type="ECO:0000256" key="5">
    <source>
        <dbReference type="PROSITE-ProRule" id="PRU00076"/>
    </source>
</evidence>
<dbReference type="SUPFAM" id="SSF57196">
    <property type="entry name" value="EGF/Laminin"/>
    <property type="match status" value="3"/>
</dbReference>
<evidence type="ECO:0000259" key="7">
    <source>
        <dbReference type="PROSITE" id="PS50240"/>
    </source>
</evidence>
<accession>E4YB11</accession>
<feature type="domain" description="EGF-like" evidence="6">
    <location>
        <begin position="410"/>
        <end position="446"/>
    </location>
</feature>
<dbReference type="InterPro" id="IPR009003">
    <property type="entry name" value="Peptidase_S1_PA"/>
</dbReference>
<comment type="caution">
    <text evidence="5">Lacks conserved residue(s) required for the propagation of feature annotation.</text>
</comment>
<dbReference type="PROSITE" id="PS01187">
    <property type="entry name" value="EGF_CA"/>
    <property type="match status" value="1"/>
</dbReference>
<dbReference type="InterPro" id="IPR043504">
    <property type="entry name" value="Peptidase_S1_PA_chymotrypsin"/>
</dbReference>
<dbReference type="PROSITE" id="PS00010">
    <property type="entry name" value="ASX_HYDROXYL"/>
    <property type="match status" value="1"/>
</dbReference>
<dbReference type="AlphaFoldDB" id="E4YB11"/>
<dbReference type="PROSITE" id="PS00022">
    <property type="entry name" value="EGF_1"/>
    <property type="match status" value="1"/>
</dbReference>
<dbReference type="InterPro" id="IPR051487">
    <property type="entry name" value="Ser/Thr_Proteases_Immune/Dev"/>
</dbReference>
<dbReference type="InterPro" id="IPR018097">
    <property type="entry name" value="EGF_Ca-bd_CS"/>
</dbReference>
<dbReference type="SUPFAM" id="SSF50494">
    <property type="entry name" value="Trypsin-like serine proteases"/>
    <property type="match status" value="1"/>
</dbReference>
<dbReference type="CDD" id="cd00054">
    <property type="entry name" value="EGF_CA"/>
    <property type="match status" value="2"/>
</dbReference>
<dbReference type="GO" id="GO:0005576">
    <property type="term" value="C:extracellular region"/>
    <property type="evidence" value="ECO:0007669"/>
    <property type="project" value="UniProtKB-SubCell"/>
</dbReference>
<dbReference type="InterPro" id="IPR000152">
    <property type="entry name" value="EGF-type_Asp/Asn_hydroxyl_site"/>
</dbReference>
<feature type="domain" description="Peptidase S1" evidence="7">
    <location>
        <begin position="130"/>
        <end position="367"/>
    </location>
</feature>
<evidence type="ECO:0000259" key="6">
    <source>
        <dbReference type="PROSITE" id="PS50026"/>
    </source>
</evidence>
<sequence>MQLFFYAIGFSEALIVKNQLRDPSRIEWQEWQEWNKCKSGAQKRTRFCCKALSREIVAIAYCKEKSSKGFKNKETRECSIKILERSKNKTDFGRSSSNTGFTAYGEYLSAHQCHHYPGATKPEMLGLVHYMWGSYAEKTAHPHISRILYVWLGRDSNFCDGSIIHKRFILTAAHCFVGWNENPSSYQVLLGDNSVYSLESIECHEQYKITGRQVLNDICILKTKKDIEFNRDVWPICLPDNLPPPNSEELAGMSCLVNGWSENRFYEKINVLTLTPEKCQERYNKYNILVDADQHVCAVHERKDQNACYGKSGVCDRRHHFYSSNHMALKRNMKVLTGIQSFDDGCAKPGVFTNINHFLPWIFKKIFEHDNCFPENPCKNGGICIDDFHGHKCECQTGWINEDCSLREIVMNQCLEINCHFGRCEVDFNYQAHCICPPNWQGTFCALDVNECLDDPCAPGAGCVNNDGGYECFCLFGYEGDGTKEGTGCKTKIL</sequence>
<dbReference type="Gene3D" id="2.40.10.10">
    <property type="entry name" value="Trypsin-like serine proteases"/>
    <property type="match status" value="1"/>
</dbReference>
<dbReference type="InterPro" id="IPR018114">
    <property type="entry name" value="TRYPSIN_HIS"/>
</dbReference>
<dbReference type="PANTHER" id="PTHR24256">
    <property type="entry name" value="TRYPTASE-RELATED"/>
    <property type="match status" value="1"/>
</dbReference>
<keyword evidence="5" id="KW-0245">EGF-like domain</keyword>
<dbReference type="InterPro" id="IPR000742">
    <property type="entry name" value="EGF"/>
</dbReference>
<protein>
    <submittedName>
        <fullName evidence="8">Uncharacterized protein</fullName>
    </submittedName>
</protein>
<keyword evidence="2" id="KW-0964">Secreted</keyword>